<accession>A0ABQ8JMW3</accession>
<reference evidence="2 3" key="1">
    <citation type="journal article" date="2018" name="J. Allergy Clin. Immunol.">
        <title>High-quality assembly of Dermatophagoides pteronyssinus genome and transcriptome reveals a wide range of novel allergens.</title>
        <authorList>
            <person name="Liu X.Y."/>
            <person name="Yang K.Y."/>
            <person name="Wang M.Q."/>
            <person name="Kwok J.S."/>
            <person name="Zeng X."/>
            <person name="Yang Z."/>
            <person name="Xiao X.J."/>
            <person name="Lau C.P."/>
            <person name="Li Y."/>
            <person name="Huang Z.M."/>
            <person name="Ba J.G."/>
            <person name="Yim A.K."/>
            <person name="Ouyang C.Y."/>
            <person name="Ngai S.M."/>
            <person name="Chan T.F."/>
            <person name="Leung E.L."/>
            <person name="Liu L."/>
            <person name="Liu Z.G."/>
            <person name="Tsui S.K."/>
        </authorList>
    </citation>
    <scope>NUCLEOTIDE SEQUENCE [LARGE SCALE GENOMIC DNA]</scope>
    <source>
        <strain evidence="2">Derp</strain>
    </source>
</reference>
<dbReference type="Proteomes" id="UP000887458">
    <property type="component" value="Unassembled WGS sequence"/>
</dbReference>
<gene>
    <name evidence="2" type="ORF">DERP_005468</name>
</gene>
<dbReference type="EMBL" id="NJHN03000031">
    <property type="protein sequence ID" value="KAH9423884.1"/>
    <property type="molecule type" value="Genomic_DNA"/>
</dbReference>
<proteinExistence type="predicted"/>
<evidence type="ECO:0000313" key="3">
    <source>
        <dbReference type="Proteomes" id="UP000887458"/>
    </source>
</evidence>
<organism evidence="2 3">
    <name type="scientific">Dermatophagoides pteronyssinus</name>
    <name type="common">European house dust mite</name>
    <dbReference type="NCBI Taxonomy" id="6956"/>
    <lineage>
        <taxon>Eukaryota</taxon>
        <taxon>Metazoa</taxon>
        <taxon>Ecdysozoa</taxon>
        <taxon>Arthropoda</taxon>
        <taxon>Chelicerata</taxon>
        <taxon>Arachnida</taxon>
        <taxon>Acari</taxon>
        <taxon>Acariformes</taxon>
        <taxon>Sarcoptiformes</taxon>
        <taxon>Astigmata</taxon>
        <taxon>Psoroptidia</taxon>
        <taxon>Analgoidea</taxon>
        <taxon>Pyroglyphidae</taxon>
        <taxon>Dermatophagoidinae</taxon>
        <taxon>Dermatophagoides</taxon>
    </lineage>
</organism>
<evidence type="ECO:0000256" key="1">
    <source>
        <dbReference type="SAM" id="MobiDB-lite"/>
    </source>
</evidence>
<protein>
    <submittedName>
        <fullName evidence="2">Uncharacterized protein</fullName>
    </submittedName>
</protein>
<keyword evidence="3" id="KW-1185">Reference proteome</keyword>
<feature type="compositionally biased region" description="Pro residues" evidence="1">
    <location>
        <begin position="46"/>
        <end position="55"/>
    </location>
</feature>
<feature type="region of interest" description="Disordered" evidence="1">
    <location>
        <begin position="44"/>
        <end position="64"/>
    </location>
</feature>
<evidence type="ECO:0000313" key="2">
    <source>
        <dbReference type="EMBL" id="KAH9423884.1"/>
    </source>
</evidence>
<name>A0ABQ8JMW3_DERPT</name>
<reference evidence="2 3" key="2">
    <citation type="journal article" date="2022" name="Mol. Biol. Evol.">
        <title>Comparative Genomics Reveals Insights into the Divergent Evolution of Astigmatic Mites and Household Pest Adaptations.</title>
        <authorList>
            <person name="Xiong Q."/>
            <person name="Wan A.T."/>
            <person name="Liu X."/>
            <person name="Fung C.S."/>
            <person name="Xiao X."/>
            <person name="Malainual N."/>
            <person name="Hou J."/>
            <person name="Wang L."/>
            <person name="Wang M."/>
            <person name="Yang K.Y."/>
            <person name="Cui Y."/>
            <person name="Leung E.L."/>
            <person name="Nong W."/>
            <person name="Shin S.K."/>
            <person name="Au S.W."/>
            <person name="Jeong K.Y."/>
            <person name="Chew F.T."/>
            <person name="Hui J.H."/>
            <person name="Leung T.F."/>
            <person name="Tungtrongchitr A."/>
            <person name="Zhong N."/>
            <person name="Liu Z."/>
            <person name="Tsui S.K."/>
        </authorList>
    </citation>
    <scope>NUCLEOTIDE SEQUENCE [LARGE SCALE GENOMIC DNA]</scope>
    <source>
        <strain evidence="2">Derp</strain>
    </source>
</reference>
<comment type="caution">
    <text evidence="2">The sequence shown here is derived from an EMBL/GenBank/DDBJ whole genome shotgun (WGS) entry which is preliminary data.</text>
</comment>
<sequence length="64" mass="7016">MNESKQYLNDAFKSSIDRLISHCEQSIIAINFVLVGWSVYSDAGVRPPPPPPSTPPKKTLLSSS</sequence>